<comment type="cofactor">
    <cofactor evidence="1">
        <name>[4Fe-4S] cluster</name>
        <dbReference type="ChEBI" id="CHEBI:49883"/>
    </cofactor>
</comment>
<evidence type="ECO:0000259" key="7">
    <source>
        <dbReference type="Pfam" id="PF12345"/>
    </source>
</evidence>
<dbReference type="PANTHER" id="PTHR43728">
    <property type="entry name" value="SLR0304 PROTEIN"/>
    <property type="match status" value="1"/>
</dbReference>
<accession>A0ABV8V8Q4</accession>
<comment type="caution">
    <text evidence="8">The sequence shown here is derived from an EMBL/GenBank/DDBJ whole genome shotgun (WGS) entry which is preliminary data.</text>
</comment>
<keyword evidence="3" id="KW-0479">Metal-binding</keyword>
<dbReference type="Proteomes" id="UP001595840">
    <property type="component" value="Unassembled WGS sequence"/>
</dbReference>
<dbReference type="Pfam" id="PF04055">
    <property type="entry name" value="Radical_SAM"/>
    <property type="match status" value="1"/>
</dbReference>
<evidence type="ECO:0000256" key="2">
    <source>
        <dbReference type="ARBA" id="ARBA00022691"/>
    </source>
</evidence>
<evidence type="ECO:0000256" key="5">
    <source>
        <dbReference type="ARBA" id="ARBA00023014"/>
    </source>
</evidence>
<reference evidence="9" key="1">
    <citation type="journal article" date="2019" name="Int. J. Syst. Evol. Microbiol.">
        <title>The Global Catalogue of Microorganisms (GCM) 10K type strain sequencing project: providing services to taxonomists for standard genome sequencing and annotation.</title>
        <authorList>
            <consortium name="The Broad Institute Genomics Platform"/>
            <consortium name="The Broad Institute Genome Sequencing Center for Infectious Disease"/>
            <person name="Wu L."/>
            <person name="Ma J."/>
        </authorList>
    </citation>
    <scope>NUCLEOTIDE SEQUENCE [LARGE SCALE GENOMIC DNA]</scope>
    <source>
        <strain evidence="9">CECT 8570</strain>
    </source>
</reference>
<dbReference type="Gene3D" id="3.20.20.70">
    <property type="entry name" value="Aldolase class I"/>
    <property type="match status" value="1"/>
</dbReference>
<sequence length="326" mass="36119">MLDTKPLLFPSSFPAISRGLLQTLQVNLGYLCNLSCTHCHVNAGPKRTELMDLSTVDLVLSYVDRHGIKCVDLTGGAPEMNPHFRYLVRELKKRGLEVIDRCNLTVLLEPGFEDLANFLAQNDVRIVASLPCYEAKNVAEQRGKGVYESSVEALKILNTLGYGEQGHLSLDLVYNPNGAFLPPPQASLEQDYKRELKAAHGITFDQLLTITNMPISRFGSVLESKGKFQYYLALLKDNFSEQNLASVMCKSLISVDWQGYVYDCDFNQMLEMPLKMALQDAIVTDKSKLHLRDIIESNLTGQSIQIAEHCYGCTAGQGSSCGGALD</sequence>
<dbReference type="SUPFAM" id="SSF102114">
    <property type="entry name" value="Radical SAM enzymes"/>
    <property type="match status" value="1"/>
</dbReference>
<dbReference type="InterPro" id="IPR058240">
    <property type="entry name" value="rSAM_sf"/>
</dbReference>
<dbReference type="InterPro" id="IPR024521">
    <property type="entry name" value="ArsS-like_C"/>
</dbReference>
<evidence type="ECO:0000313" key="8">
    <source>
        <dbReference type="EMBL" id="MFC4364058.1"/>
    </source>
</evidence>
<evidence type="ECO:0000313" key="9">
    <source>
        <dbReference type="Proteomes" id="UP001595840"/>
    </source>
</evidence>
<dbReference type="RefSeq" id="WP_290262825.1">
    <property type="nucleotide sequence ID" value="NZ_JAUFQG010000004.1"/>
</dbReference>
<dbReference type="NCBIfam" id="TIGR04167">
    <property type="entry name" value="rSAM_SeCys"/>
    <property type="match status" value="1"/>
</dbReference>
<proteinExistence type="predicted"/>
<dbReference type="SFLD" id="SFLDS00029">
    <property type="entry name" value="Radical_SAM"/>
    <property type="match status" value="1"/>
</dbReference>
<keyword evidence="2" id="KW-0949">S-adenosyl-L-methionine</keyword>
<evidence type="ECO:0000256" key="3">
    <source>
        <dbReference type="ARBA" id="ARBA00022723"/>
    </source>
</evidence>
<gene>
    <name evidence="8" type="primary">arsS</name>
    <name evidence="8" type="ORF">ACFOX3_17205</name>
</gene>
<keyword evidence="9" id="KW-1185">Reference proteome</keyword>
<protein>
    <submittedName>
        <fullName evidence="8">Arsenosugar biosynthesis radical SAM (Seleno)protein ArsS</fullName>
    </submittedName>
</protein>
<organism evidence="8 9">
    <name type="scientific">Simiduia curdlanivorans</name>
    <dbReference type="NCBI Taxonomy" id="1492769"/>
    <lineage>
        <taxon>Bacteria</taxon>
        <taxon>Pseudomonadati</taxon>
        <taxon>Pseudomonadota</taxon>
        <taxon>Gammaproteobacteria</taxon>
        <taxon>Cellvibrionales</taxon>
        <taxon>Cellvibrionaceae</taxon>
        <taxon>Simiduia</taxon>
    </lineage>
</organism>
<evidence type="ECO:0000256" key="1">
    <source>
        <dbReference type="ARBA" id="ARBA00001966"/>
    </source>
</evidence>
<feature type="domain" description="Radical SAM core" evidence="6">
    <location>
        <begin position="27"/>
        <end position="163"/>
    </location>
</feature>
<evidence type="ECO:0000256" key="4">
    <source>
        <dbReference type="ARBA" id="ARBA00023004"/>
    </source>
</evidence>
<dbReference type="Pfam" id="PF12345">
    <property type="entry name" value="DUF3641"/>
    <property type="match status" value="1"/>
</dbReference>
<name>A0ABV8V8Q4_9GAMM</name>
<dbReference type="InterPro" id="IPR007197">
    <property type="entry name" value="rSAM"/>
</dbReference>
<dbReference type="InterPro" id="IPR026351">
    <property type="entry name" value="rSAM_ArsS-like"/>
</dbReference>
<dbReference type="EMBL" id="JBHSCX010000021">
    <property type="protein sequence ID" value="MFC4364058.1"/>
    <property type="molecule type" value="Genomic_DNA"/>
</dbReference>
<evidence type="ECO:0000259" key="6">
    <source>
        <dbReference type="Pfam" id="PF04055"/>
    </source>
</evidence>
<keyword evidence="5" id="KW-0411">Iron-sulfur</keyword>
<dbReference type="InterPro" id="IPR013785">
    <property type="entry name" value="Aldolase_TIM"/>
</dbReference>
<feature type="domain" description="Arsenosugar biosynthesis radical SAM protein ArsS-like C-terminal" evidence="7">
    <location>
        <begin position="181"/>
        <end position="324"/>
    </location>
</feature>
<dbReference type="PANTHER" id="PTHR43728:SF1">
    <property type="entry name" value="FE-S OXIDOREDUCTASE"/>
    <property type="match status" value="1"/>
</dbReference>
<dbReference type="SFLD" id="SFLDG01067">
    <property type="entry name" value="SPASM/twitch_domain_containing"/>
    <property type="match status" value="1"/>
</dbReference>
<keyword evidence="4" id="KW-0408">Iron</keyword>
<dbReference type="CDD" id="cd01335">
    <property type="entry name" value="Radical_SAM"/>
    <property type="match status" value="1"/>
</dbReference>